<dbReference type="SUPFAM" id="SSF143212">
    <property type="entry name" value="Rv2632c-like"/>
    <property type="match status" value="1"/>
</dbReference>
<gene>
    <name evidence="2" type="ORF">C7C46_09725</name>
</gene>
<dbReference type="Pfam" id="PF08962">
    <property type="entry name" value="Rv2632c-like"/>
    <property type="match status" value="1"/>
</dbReference>
<dbReference type="AlphaFoldDB" id="A0A2V4NCV1"/>
<feature type="region of interest" description="Disordered" evidence="1">
    <location>
        <begin position="41"/>
        <end position="60"/>
    </location>
</feature>
<dbReference type="EMBL" id="PYBW01000030">
    <property type="protein sequence ID" value="PYC82631.1"/>
    <property type="molecule type" value="Genomic_DNA"/>
</dbReference>
<comment type="caution">
    <text evidence="2">The sequence shown here is derived from an EMBL/GenBank/DDBJ whole genome shotgun (WGS) entry which is preliminary data.</text>
</comment>
<accession>A0A2V4NCV1</accession>
<dbReference type="Gene3D" id="3.30.160.240">
    <property type="entry name" value="Rv1738"/>
    <property type="match status" value="1"/>
</dbReference>
<evidence type="ECO:0000256" key="1">
    <source>
        <dbReference type="SAM" id="MobiDB-lite"/>
    </source>
</evidence>
<dbReference type="InterPro" id="IPR038070">
    <property type="entry name" value="Rv2632c-like_sf"/>
</dbReference>
<sequence length="96" mass="10757">MYLAVNERTATETRTKQWTLRLDLFEEGDTTKVHAVLDTGDNTLQSHTSARRNPHDTPVPEIGDEYAAGRALVDLGRQLLRAGRADSWTDDPTPHD</sequence>
<proteinExistence type="predicted"/>
<dbReference type="InterPro" id="IPR015057">
    <property type="entry name" value="Rv2632c-like"/>
</dbReference>
<protein>
    <submittedName>
        <fullName evidence="2">DUF1876 domain-containing protein</fullName>
    </submittedName>
</protein>
<evidence type="ECO:0000313" key="3">
    <source>
        <dbReference type="Proteomes" id="UP000248039"/>
    </source>
</evidence>
<organism evidence="2 3">
    <name type="scientific">Streptomyces tateyamensis</name>
    <dbReference type="NCBI Taxonomy" id="565073"/>
    <lineage>
        <taxon>Bacteria</taxon>
        <taxon>Bacillati</taxon>
        <taxon>Actinomycetota</taxon>
        <taxon>Actinomycetes</taxon>
        <taxon>Kitasatosporales</taxon>
        <taxon>Streptomycetaceae</taxon>
        <taxon>Streptomyces</taxon>
    </lineage>
</organism>
<reference evidence="2 3" key="1">
    <citation type="submission" date="2018-03" db="EMBL/GenBank/DDBJ databases">
        <title>Bioinformatic expansion and discovery of thiopeptide antibiotics.</title>
        <authorList>
            <person name="Schwalen C.J."/>
            <person name="Hudson G.A."/>
            <person name="Mitchell D.A."/>
        </authorList>
    </citation>
    <scope>NUCLEOTIDE SEQUENCE [LARGE SCALE GENOMIC DNA]</scope>
    <source>
        <strain evidence="2 3">ATCC 21389</strain>
    </source>
</reference>
<dbReference type="Proteomes" id="UP000248039">
    <property type="component" value="Unassembled WGS sequence"/>
</dbReference>
<dbReference type="OrthoDB" id="4828144at2"/>
<evidence type="ECO:0000313" key="2">
    <source>
        <dbReference type="EMBL" id="PYC82631.1"/>
    </source>
</evidence>
<keyword evidence="3" id="KW-1185">Reference proteome</keyword>
<name>A0A2V4NCV1_9ACTN</name>